<evidence type="ECO:0000313" key="3">
    <source>
        <dbReference type="EMBL" id="EOA82985.1"/>
    </source>
</evidence>
<dbReference type="HOGENOM" id="CLU_804521_0_0_1"/>
<accession>R0IC70</accession>
<keyword evidence="1" id="KW-0175">Coiled coil</keyword>
<dbReference type="PANTHER" id="PTHR38116">
    <property type="entry name" value="CHROMOSOME 7, WHOLE GENOME SHOTGUN SEQUENCE"/>
    <property type="match status" value="1"/>
</dbReference>
<evidence type="ECO:0000313" key="4">
    <source>
        <dbReference type="Proteomes" id="UP000016935"/>
    </source>
</evidence>
<proteinExistence type="predicted"/>
<dbReference type="OrthoDB" id="3870951at2759"/>
<dbReference type="InterPro" id="IPR021833">
    <property type="entry name" value="DUF3425"/>
</dbReference>
<organism evidence="3 4">
    <name type="scientific">Exserohilum turcicum (strain 28A)</name>
    <name type="common">Northern leaf blight fungus</name>
    <name type="synonym">Setosphaeria turcica</name>
    <dbReference type="NCBI Taxonomy" id="671987"/>
    <lineage>
        <taxon>Eukaryota</taxon>
        <taxon>Fungi</taxon>
        <taxon>Dikarya</taxon>
        <taxon>Ascomycota</taxon>
        <taxon>Pezizomycotina</taxon>
        <taxon>Dothideomycetes</taxon>
        <taxon>Pleosporomycetidae</taxon>
        <taxon>Pleosporales</taxon>
        <taxon>Pleosporineae</taxon>
        <taxon>Pleosporaceae</taxon>
        <taxon>Exserohilum</taxon>
    </lineage>
</organism>
<dbReference type="Proteomes" id="UP000016935">
    <property type="component" value="Unassembled WGS sequence"/>
</dbReference>
<protein>
    <recommendedName>
        <fullName evidence="5">BZIP domain-containing protein</fullName>
    </recommendedName>
</protein>
<dbReference type="RefSeq" id="XP_008029483.1">
    <property type="nucleotide sequence ID" value="XM_008031292.1"/>
</dbReference>
<dbReference type="GeneID" id="19403914"/>
<gene>
    <name evidence="3" type="ORF">SETTUDRAFT_34500</name>
</gene>
<evidence type="ECO:0000256" key="2">
    <source>
        <dbReference type="SAM" id="MobiDB-lite"/>
    </source>
</evidence>
<reference evidence="3 4" key="2">
    <citation type="journal article" date="2013" name="PLoS Genet.">
        <title>Comparative genome structure, secondary metabolite, and effector coding capacity across Cochliobolus pathogens.</title>
        <authorList>
            <person name="Condon B.J."/>
            <person name="Leng Y."/>
            <person name="Wu D."/>
            <person name="Bushley K.E."/>
            <person name="Ohm R.A."/>
            <person name="Otillar R."/>
            <person name="Martin J."/>
            <person name="Schackwitz W."/>
            <person name="Grimwood J."/>
            <person name="MohdZainudin N."/>
            <person name="Xue C."/>
            <person name="Wang R."/>
            <person name="Manning V.A."/>
            <person name="Dhillon B."/>
            <person name="Tu Z.J."/>
            <person name="Steffenson B.J."/>
            <person name="Salamov A."/>
            <person name="Sun H."/>
            <person name="Lowry S."/>
            <person name="LaButti K."/>
            <person name="Han J."/>
            <person name="Copeland A."/>
            <person name="Lindquist E."/>
            <person name="Barry K."/>
            <person name="Schmutz J."/>
            <person name="Baker S.E."/>
            <person name="Ciuffetti L.M."/>
            <person name="Grigoriev I.V."/>
            <person name="Zhong S."/>
            <person name="Turgeon B.G."/>
        </authorList>
    </citation>
    <scope>NUCLEOTIDE SEQUENCE [LARGE SCALE GENOMIC DNA]</scope>
    <source>
        <strain evidence="4">28A</strain>
    </source>
</reference>
<evidence type="ECO:0008006" key="5">
    <source>
        <dbReference type="Google" id="ProtNLM"/>
    </source>
</evidence>
<dbReference type="EMBL" id="KB908844">
    <property type="protein sequence ID" value="EOA82985.1"/>
    <property type="molecule type" value="Genomic_DNA"/>
</dbReference>
<name>R0IC70_EXST2</name>
<evidence type="ECO:0000256" key="1">
    <source>
        <dbReference type="SAM" id="Coils"/>
    </source>
</evidence>
<keyword evidence="4" id="KW-1185">Reference proteome</keyword>
<feature type="coiled-coil region" evidence="1">
    <location>
        <begin position="54"/>
        <end position="84"/>
    </location>
</feature>
<dbReference type="AlphaFoldDB" id="R0IC70"/>
<sequence length="345" mass="38420">MACQRRRQPTLNAIANASDPDESKRVANGLAQRKFRRQRRDYIAHLEQELALCRESATGELVHRRQEIARLNQEKTELRDLENVFHPGLPTSHSSDSHDDEQPQSSPPIAAATAVTPIGTWGHQSQVGQTIIPIQSIPATGCPLGCTSRHNGSDKSQIMAIMLQCRVEEVVDPCIRLYQGQLQGQAQTQLLQVLETTLVDGLTEAILSLQTLAFTLLGIRTMCLTGGITWIVWQMTKTLWVLPRLTDAGILACVTENGYSSDMFRDTMPDWLRPIDIQKTFEHHPAIDFIPSPPLREALVMHQDNVAIDNVSVNLISRAMPTGADIDRRIDPTTTPVLNSLRAQF</sequence>
<dbReference type="PANTHER" id="PTHR38116:SF5">
    <property type="entry name" value="BZIP DOMAIN-CONTAINING PROTEIN"/>
    <property type="match status" value="1"/>
</dbReference>
<reference evidence="3 4" key="1">
    <citation type="journal article" date="2012" name="PLoS Pathog.">
        <title>Diverse lifestyles and strategies of plant pathogenesis encoded in the genomes of eighteen Dothideomycetes fungi.</title>
        <authorList>
            <person name="Ohm R.A."/>
            <person name="Feau N."/>
            <person name="Henrissat B."/>
            <person name="Schoch C.L."/>
            <person name="Horwitz B.A."/>
            <person name="Barry K.W."/>
            <person name="Condon B.J."/>
            <person name="Copeland A.C."/>
            <person name="Dhillon B."/>
            <person name="Glaser F."/>
            <person name="Hesse C.N."/>
            <person name="Kosti I."/>
            <person name="LaButti K."/>
            <person name="Lindquist E.A."/>
            <person name="Lucas S."/>
            <person name="Salamov A.A."/>
            <person name="Bradshaw R.E."/>
            <person name="Ciuffetti L."/>
            <person name="Hamelin R.C."/>
            <person name="Kema G.H.J."/>
            <person name="Lawrence C."/>
            <person name="Scott J.A."/>
            <person name="Spatafora J.W."/>
            <person name="Turgeon B.G."/>
            <person name="de Wit P.J.G.M."/>
            <person name="Zhong S."/>
            <person name="Goodwin S.B."/>
            <person name="Grigoriev I.V."/>
        </authorList>
    </citation>
    <scope>NUCLEOTIDE SEQUENCE [LARGE SCALE GENOMIC DNA]</scope>
    <source>
        <strain evidence="4">28A</strain>
    </source>
</reference>
<dbReference type="CDD" id="cd14688">
    <property type="entry name" value="bZIP_YAP"/>
    <property type="match status" value="1"/>
</dbReference>
<feature type="region of interest" description="Disordered" evidence="2">
    <location>
        <begin position="1"/>
        <end position="27"/>
    </location>
</feature>
<dbReference type="Pfam" id="PF11905">
    <property type="entry name" value="DUF3425"/>
    <property type="match status" value="1"/>
</dbReference>
<feature type="region of interest" description="Disordered" evidence="2">
    <location>
        <begin position="85"/>
        <end position="108"/>
    </location>
</feature>